<dbReference type="Proteomes" id="UP001231518">
    <property type="component" value="Chromosome 6"/>
</dbReference>
<dbReference type="Pfam" id="PF25298">
    <property type="entry name" value="Baculo_FP_2nd"/>
    <property type="match status" value="1"/>
</dbReference>
<keyword evidence="4" id="KW-1185">Reference proteome</keyword>
<dbReference type="AlphaFoldDB" id="A0AAD8DZK3"/>
<feature type="region of interest" description="Disordered" evidence="1">
    <location>
        <begin position="1"/>
        <end position="68"/>
    </location>
</feature>
<evidence type="ECO:0000256" key="1">
    <source>
        <dbReference type="SAM" id="MobiDB-lite"/>
    </source>
</evidence>
<protein>
    <recommendedName>
        <fullName evidence="2">FP protein C-terminal domain-containing protein</fullName>
    </recommendedName>
</protein>
<reference evidence="3" key="1">
    <citation type="submission" date="2023-03" db="EMBL/GenBank/DDBJ databases">
        <title>Chromosome-level genomes of two armyworms, Mythimna separata and Mythimna loreyi, provide insights into the biosynthesis and reception of sex pheromones.</title>
        <authorList>
            <person name="Zhao H."/>
        </authorList>
    </citation>
    <scope>NUCLEOTIDE SEQUENCE</scope>
    <source>
        <strain evidence="3">BeijingLab</strain>
        <tissue evidence="3">Pupa</tissue>
    </source>
</reference>
<gene>
    <name evidence="3" type="ORF">PYW07_015186</name>
</gene>
<dbReference type="Gene3D" id="1.20.5.340">
    <property type="match status" value="1"/>
</dbReference>
<organism evidence="3 4">
    <name type="scientific">Mythimna separata</name>
    <name type="common">Oriental armyworm</name>
    <name type="synonym">Pseudaletia separata</name>
    <dbReference type="NCBI Taxonomy" id="271217"/>
    <lineage>
        <taxon>Eukaryota</taxon>
        <taxon>Metazoa</taxon>
        <taxon>Ecdysozoa</taxon>
        <taxon>Arthropoda</taxon>
        <taxon>Hexapoda</taxon>
        <taxon>Insecta</taxon>
        <taxon>Pterygota</taxon>
        <taxon>Neoptera</taxon>
        <taxon>Endopterygota</taxon>
        <taxon>Lepidoptera</taxon>
        <taxon>Glossata</taxon>
        <taxon>Ditrysia</taxon>
        <taxon>Noctuoidea</taxon>
        <taxon>Noctuidae</taxon>
        <taxon>Noctuinae</taxon>
        <taxon>Hadenini</taxon>
        <taxon>Mythimna</taxon>
    </lineage>
</organism>
<evidence type="ECO:0000313" key="3">
    <source>
        <dbReference type="EMBL" id="KAJ8732587.1"/>
    </source>
</evidence>
<accession>A0AAD8DZK3</accession>
<proteinExistence type="predicted"/>
<feature type="domain" description="FP protein C-terminal" evidence="2">
    <location>
        <begin position="271"/>
        <end position="322"/>
    </location>
</feature>
<name>A0AAD8DZK3_MYTSE</name>
<dbReference type="InterPro" id="IPR057251">
    <property type="entry name" value="FP_C"/>
</dbReference>
<sequence length="328" mass="37177">MNSGWAAGTKMLRSPPIAKAMNQSRSETDLIKLCEDEQSHDLSSPHITQRAKKRAFSPSGKKLGKSEKSVEEIDFRTELRDMMNQFIASQNARLETLEAHILELKLHSAKIETSNNGMASSLNGLSDQITSLESKITGLDRQRAEMCSHLSALDEKIDTLERNIIKTCVEIRNVPLRQTETKQDLYGSVAVLSNCLGIDTKSDIRDISRYRIDKKSNSSALILEFSNTLIKSKFLDSVKSYNKKNPNQKLDSTNLGFTTKVNPIFVAEQLTAHSRKLFYLARNFARDHKYDYCWISNGRILMKKSRESPYIVIRSEAQLRQMSELPVA</sequence>
<evidence type="ECO:0000259" key="2">
    <source>
        <dbReference type="Pfam" id="PF25298"/>
    </source>
</evidence>
<feature type="compositionally biased region" description="Basic and acidic residues" evidence="1">
    <location>
        <begin position="26"/>
        <end position="40"/>
    </location>
</feature>
<comment type="caution">
    <text evidence="3">The sequence shown here is derived from an EMBL/GenBank/DDBJ whole genome shotgun (WGS) entry which is preliminary data.</text>
</comment>
<dbReference type="EMBL" id="JARGEI010000004">
    <property type="protein sequence ID" value="KAJ8732587.1"/>
    <property type="molecule type" value="Genomic_DNA"/>
</dbReference>
<evidence type="ECO:0000313" key="4">
    <source>
        <dbReference type="Proteomes" id="UP001231518"/>
    </source>
</evidence>